<reference evidence="1" key="2">
    <citation type="submission" date="2022-01" db="EMBL/GenBank/DDBJ databases">
        <authorList>
            <person name="Yamashiro T."/>
            <person name="Shiraishi A."/>
            <person name="Satake H."/>
            <person name="Nakayama K."/>
        </authorList>
    </citation>
    <scope>NUCLEOTIDE SEQUENCE</scope>
</reference>
<keyword evidence="2" id="KW-1185">Reference proteome</keyword>
<organism evidence="1 2">
    <name type="scientific">Tanacetum coccineum</name>
    <dbReference type="NCBI Taxonomy" id="301880"/>
    <lineage>
        <taxon>Eukaryota</taxon>
        <taxon>Viridiplantae</taxon>
        <taxon>Streptophyta</taxon>
        <taxon>Embryophyta</taxon>
        <taxon>Tracheophyta</taxon>
        <taxon>Spermatophyta</taxon>
        <taxon>Magnoliopsida</taxon>
        <taxon>eudicotyledons</taxon>
        <taxon>Gunneridae</taxon>
        <taxon>Pentapetalae</taxon>
        <taxon>asterids</taxon>
        <taxon>campanulids</taxon>
        <taxon>Asterales</taxon>
        <taxon>Asteraceae</taxon>
        <taxon>Asteroideae</taxon>
        <taxon>Anthemideae</taxon>
        <taxon>Anthemidinae</taxon>
        <taxon>Tanacetum</taxon>
    </lineage>
</organism>
<evidence type="ECO:0000313" key="2">
    <source>
        <dbReference type="Proteomes" id="UP001151760"/>
    </source>
</evidence>
<sequence>MMRMGVKKGQLLGMIRMTTSIRNTTGNSLIFNWMALLALAHIVLAKKEVGTTSVAHVLLRLPPTQDPCDDVIVNSKTIEMEFESWRSSKYVNVYRHVWKCLPRALSSATTARGSYYIKHEHGQWQDSNLTQS</sequence>
<dbReference type="EMBL" id="BQNB010015030">
    <property type="protein sequence ID" value="GJT35201.1"/>
    <property type="molecule type" value="Genomic_DNA"/>
</dbReference>
<accession>A0ABQ5D7D9</accession>
<protein>
    <submittedName>
        <fullName evidence="1">Uncharacterized protein</fullName>
    </submittedName>
</protein>
<comment type="caution">
    <text evidence="1">The sequence shown here is derived from an EMBL/GenBank/DDBJ whole genome shotgun (WGS) entry which is preliminary data.</text>
</comment>
<gene>
    <name evidence="1" type="ORF">Tco_0925620</name>
</gene>
<dbReference type="Proteomes" id="UP001151760">
    <property type="component" value="Unassembled WGS sequence"/>
</dbReference>
<reference evidence="1" key="1">
    <citation type="journal article" date="2022" name="Int. J. Mol. Sci.">
        <title>Draft Genome of Tanacetum Coccineum: Genomic Comparison of Closely Related Tanacetum-Family Plants.</title>
        <authorList>
            <person name="Yamashiro T."/>
            <person name="Shiraishi A."/>
            <person name="Nakayama K."/>
            <person name="Satake H."/>
        </authorList>
    </citation>
    <scope>NUCLEOTIDE SEQUENCE</scope>
</reference>
<evidence type="ECO:0000313" key="1">
    <source>
        <dbReference type="EMBL" id="GJT35201.1"/>
    </source>
</evidence>
<proteinExistence type="predicted"/>
<name>A0ABQ5D7D9_9ASTR</name>